<evidence type="ECO:0008006" key="4">
    <source>
        <dbReference type="Google" id="ProtNLM"/>
    </source>
</evidence>
<organism evidence="2 3">
    <name type="scientific">Cobetia crustatorum</name>
    <dbReference type="NCBI Taxonomy" id="553385"/>
    <lineage>
        <taxon>Bacteria</taxon>
        <taxon>Pseudomonadati</taxon>
        <taxon>Pseudomonadota</taxon>
        <taxon>Gammaproteobacteria</taxon>
        <taxon>Oceanospirillales</taxon>
        <taxon>Halomonadaceae</taxon>
        <taxon>Cobetia</taxon>
    </lineage>
</organism>
<proteinExistence type="predicted"/>
<name>A0A558HKF3_9GAMM</name>
<dbReference type="AlphaFoldDB" id="A0A558HKF3"/>
<keyword evidence="3" id="KW-1185">Reference proteome</keyword>
<dbReference type="EMBL" id="VNFH01000007">
    <property type="protein sequence ID" value="TVU69616.1"/>
    <property type="molecule type" value="Genomic_DNA"/>
</dbReference>
<accession>A0A558HKF3</accession>
<dbReference type="OrthoDB" id="6162173at2"/>
<dbReference type="Pfam" id="PF12318">
    <property type="entry name" value="FAD-SLDH"/>
    <property type="match status" value="1"/>
</dbReference>
<evidence type="ECO:0000256" key="1">
    <source>
        <dbReference type="SAM" id="MobiDB-lite"/>
    </source>
</evidence>
<sequence>MPTCEERIPHQVSRRQTDHHGEPHGATPASPSRRHLLKLGISGVGVAALSSLSLSALAASVASSEEASADATDASAFSAFMTLSAWLLSDKTLDERLGQRFFEAMVRIPATNVPGMGSLPALKKKLLALGEARDYLKDDDLEASEMQLVRRVLQAWMLGTVGTAIDDPAAEVIAYEYAAMYAGPRDVQVIRTYCPNQPGFWTQRPE</sequence>
<evidence type="ECO:0000313" key="3">
    <source>
        <dbReference type="Proteomes" id="UP000319941"/>
    </source>
</evidence>
<dbReference type="InterPro" id="IPR024651">
    <property type="entry name" value="FAD-SLDH_ssu"/>
</dbReference>
<dbReference type="STRING" id="553385.GCA_000591415_02171"/>
<protein>
    <recommendedName>
        <fullName evidence="4">Sorbitol dehydrogenase</fullName>
    </recommendedName>
</protein>
<dbReference type="InterPro" id="IPR006311">
    <property type="entry name" value="TAT_signal"/>
</dbReference>
<dbReference type="PROSITE" id="PS51318">
    <property type="entry name" value="TAT"/>
    <property type="match status" value="1"/>
</dbReference>
<gene>
    <name evidence="2" type="ORF">FQP86_10930</name>
</gene>
<feature type="region of interest" description="Disordered" evidence="1">
    <location>
        <begin position="1"/>
        <end position="32"/>
    </location>
</feature>
<dbReference type="Proteomes" id="UP000319941">
    <property type="component" value="Unassembled WGS sequence"/>
</dbReference>
<reference evidence="2 3" key="1">
    <citation type="submission" date="2019-07" db="EMBL/GenBank/DDBJ databases">
        <title>Diversity of Bacteria from Kongsfjorden, Arctic.</title>
        <authorList>
            <person name="Yu Y."/>
        </authorList>
    </citation>
    <scope>NUCLEOTIDE SEQUENCE [LARGE SCALE GENOMIC DNA]</scope>
    <source>
        <strain evidence="2 3">SM1923</strain>
    </source>
</reference>
<dbReference type="RefSeq" id="WP_084488074.1">
    <property type="nucleotide sequence ID" value="NZ_CAWOWR010000127.1"/>
</dbReference>
<feature type="compositionally biased region" description="Basic and acidic residues" evidence="1">
    <location>
        <begin position="1"/>
        <end position="23"/>
    </location>
</feature>
<comment type="caution">
    <text evidence="2">The sequence shown here is derived from an EMBL/GenBank/DDBJ whole genome shotgun (WGS) entry which is preliminary data.</text>
</comment>
<evidence type="ECO:0000313" key="2">
    <source>
        <dbReference type="EMBL" id="TVU69616.1"/>
    </source>
</evidence>